<dbReference type="PROSITE" id="PS51257">
    <property type="entry name" value="PROKAR_LIPOPROTEIN"/>
    <property type="match status" value="1"/>
</dbReference>
<evidence type="ECO:0000256" key="1">
    <source>
        <dbReference type="ARBA" id="ARBA00004141"/>
    </source>
</evidence>
<dbReference type="Proteomes" id="UP000266302">
    <property type="component" value="Unassembled WGS sequence"/>
</dbReference>
<feature type="transmembrane region" description="Helical" evidence="6">
    <location>
        <begin position="208"/>
        <end position="234"/>
    </location>
</feature>
<dbReference type="InterPro" id="IPR026046">
    <property type="entry name" value="UBIAD1"/>
</dbReference>
<dbReference type="PIRSF" id="PIRSF005355">
    <property type="entry name" value="UBIAD1"/>
    <property type="match status" value="1"/>
</dbReference>
<dbReference type="GO" id="GO:0042371">
    <property type="term" value="P:vitamin K biosynthetic process"/>
    <property type="evidence" value="ECO:0007669"/>
    <property type="project" value="TreeGrafter"/>
</dbReference>
<gene>
    <name evidence="8" type="ORF">D3F03_04955</name>
</gene>
<organism evidence="8 9">
    <name type="scientific">Simplicispira hankyongi</name>
    <dbReference type="NCBI Taxonomy" id="2315688"/>
    <lineage>
        <taxon>Bacteria</taxon>
        <taxon>Pseudomonadati</taxon>
        <taxon>Pseudomonadota</taxon>
        <taxon>Betaproteobacteria</taxon>
        <taxon>Burkholderiales</taxon>
        <taxon>Comamonadaceae</taxon>
        <taxon>Simplicispira</taxon>
    </lineage>
</organism>
<dbReference type="Pfam" id="PF01040">
    <property type="entry name" value="UbiA"/>
    <property type="match status" value="1"/>
</dbReference>
<keyword evidence="5 6" id="KW-0472">Membrane</keyword>
<dbReference type="AlphaFoldDB" id="A0A398CD52"/>
<name>A0A398CD52_9BURK</name>
<comment type="subcellular location">
    <subcellularLocation>
        <location evidence="1">Membrane</location>
        <topology evidence="1">Multi-pass membrane protein</topology>
    </subcellularLocation>
</comment>
<keyword evidence="2 8" id="KW-0808">Transferase</keyword>
<feature type="transmembrane region" description="Helical" evidence="6">
    <location>
        <begin position="140"/>
        <end position="159"/>
    </location>
</feature>
<evidence type="ECO:0000256" key="6">
    <source>
        <dbReference type="SAM" id="Phobius"/>
    </source>
</evidence>
<feature type="chain" id="PRO_5017386917" evidence="7">
    <location>
        <begin position="22"/>
        <end position="293"/>
    </location>
</feature>
<dbReference type="EMBL" id="QXJC01000001">
    <property type="protein sequence ID" value="RID99741.1"/>
    <property type="molecule type" value="Genomic_DNA"/>
</dbReference>
<keyword evidence="4 6" id="KW-1133">Transmembrane helix</keyword>
<dbReference type="PANTHER" id="PTHR13929">
    <property type="entry name" value="1,4-DIHYDROXY-2-NAPHTHOATE OCTAPRENYLTRANSFERASE"/>
    <property type="match status" value="1"/>
</dbReference>
<dbReference type="GO" id="GO:0004659">
    <property type="term" value="F:prenyltransferase activity"/>
    <property type="evidence" value="ECO:0007669"/>
    <property type="project" value="InterPro"/>
</dbReference>
<evidence type="ECO:0000313" key="8">
    <source>
        <dbReference type="EMBL" id="RID99741.1"/>
    </source>
</evidence>
<feature type="transmembrane region" description="Helical" evidence="6">
    <location>
        <begin position="240"/>
        <end position="257"/>
    </location>
</feature>
<accession>A0A398CD52</accession>
<dbReference type="CDD" id="cd13962">
    <property type="entry name" value="PT_UbiA_UBIAD1"/>
    <property type="match status" value="1"/>
</dbReference>
<reference evidence="8 9" key="1">
    <citation type="submission" date="2018-09" db="EMBL/GenBank/DDBJ databases">
        <title>Draft genome of Simplicispira sp. NY-02.</title>
        <authorList>
            <person name="Im W.T."/>
        </authorList>
    </citation>
    <scope>NUCLEOTIDE SEQUENCE [LARGE SCALE GENOMIC DNA]</scope>
    <source>
        <strain evidence="8 9">NY-02</strain>
    </source>
</reference>
<dbReference type="PANTHER" id="PTHR13929:SF0">
    <property type="entry name" value="UBIA PRENYLTRANSFERASE DOMAIN-CONTAINING PROTEIN 1"/>
    <property type="match status" value="1"/>
</dbReference>
<proteinExistence type="predicted"/>
<evidence type="ECO:0000256" key="4">
    <source>
        <dbReference type="ARBA" id="ARBA00022989"/>
    </source>
</evidence>
<evidence type="ECO:0000256" key="3">
    <source>
        <dbReference type="ARBA" id="ARBA00022692"/>
    </source>
</evidence>
<dbReference type="OrthoDB" id="9767568at2"/>
<comment type="caution">
    <text evidence="8">The sequence shown here is derived from an EMBL/GenBank/DDBJ whole genome shotgun (WGS) entry which is preliminary data.</text>
</comment>
<keyword evidence="9" id="KW-1185">Reference proteome</keyword>
<feature type="signal peptide" evidence="7">
    <location>
        <begin position="1"/>
        <end position="21"/>
    </location>
</feature>
<evidence type="ECO:0000256" key="5">
    <source>
        <dbReference type="ARBA" id="ARBA00023136"/>
    </source>
</evidence>
<feature type="transmembrane region" description="Helical" evidence="6">
    <location>
        <begin position="269"/>
        <end position="289"/>
    </location>
</feature>
<dbReference type="GO" id="GO:0016020">
    <property type="term" value="C:membrane"/>
    <property type="evidence" value="ECO:0007669"/>
    <property type="project" value="UniProtKB-SubCell"/>
</dbReference>
<evidence type="ECO:0000256" key="7">
    <source>
        <dbReference type="SAM" id="SignalP"/>
    </source>
</evidence>
<sequence length="293" mass="29510">MARPGFLVVTAVGCAVGMASAAACGCGFSWPRAVATLALALLAHASANMHNDFADAVSGADAANTAGLYPFTGGSRLVQGGVVTAQDMRQVSLGLGMIVALGGLLLAFQSGGGLLLIGLAGLLLAWAYSAPPLALMSRGLGEIAVALAWALVVVGADYVQRGRFFVIPAVAALGYGLMIGNVLLANACPDAVADARVGKRTLAVRLGLARAAWLYLAVALAAQAWVVAMVAALVLPLPTLAALAAAPLSLAAGVLLRRHAGQPGRLRPALVLGIVAALVYGLGLAWGFWMVRA</sequence>
<dbReference type="InterPro" id="IPR000537">
    <property type="entry name" value="UbiA_prenyltransferase"/>
</dbReference>
<evidence type="ECO:0000313" key="9">
    <source>
        <dbReference type="Proteomes" id="UP000266302"/>
    </source>
</evidence>
<evidence type="ECO:0000256" key="2">
    <source>
        <dbReference type="ARBA" id="ARBA00022679"/>
    </source>
</evidence>
<feature type="transmembrane region" description="Helical" evidence="6">
    <location>
        <begin position="165"/>
        <end position="187"/>
    </location>
</feature>
<feature type="transmembrane region" description="Helical" evidence="6">
    <location>
        <begin position="95"/>
        <end position="128"/>
    </location>
</feature>
<keyword evidence="3 6" id="KW-0812">Transmembrane</keyword>
<protein>
    <submittedName>
        <fullName evidence="8">Prenyltransferase</fullName>
    </submittedName>
</protein>
<dbReference type="GO" id="GO:0009234">
    <property type="term" value="P:menaquinone biosynthetic process"/>
    <property type="evidence" value="ECO:0007669"/>
    <property type="project" value="TreeGrafter"/>
</dbReference>
<keyword evidence="7" id="KW-0732">Signal</keyword>